<evidence type="ECO:0000313" key="5">
    <source>
        <dbReference type="Proteomes" id="UP000314616"/>
    </source>
</evidence>
<proteinExistence type="predicted"/>
<dbReference type="PANTHER" id="PTHR31616:SF0">
    <property type="entry name" value="GLUCAN 1,4-ALPHA-GLUCOSIDASE"/>
    <property type="match status" value="1"/>
</dbReference>
<organism evidence="4 5">
    <name type="scientific">Georgenia yuyongxinii</name>
    <dbReference type="NCBI Taxonomy" id="2589797"/>
    <lineage>
        <taxon>Bacteria</taxon>
        <taxon>Bacillati</taxon>
        <taxon>Actinomycetota</taxon>
        <taxon>Actinomycetes</taxon>
        <taxon>Micrococcales</taxon>
        <taxon>Bogoriellaceae</taxon>
        <taxon>Georgenia</taxon>
    </lineage>
</organism>
<dbReference type="InterPro" id="IPR011613">
    <property type="entry name" value="GH15-like"/>
</dbReference>
<name>A0A5B8C5J5_9MICO</name>
<dbReference type="Gene3D" id="1.50.10.10">
    <property type="match status" value="1"/>
</dbReference>
<dbReference type="SUPFAM" id="SSF48208">
    <property type="entry name" value="Six-hairpin glycosidases"/>
    <property type="match status" value="1"/>
</dbReference>
<keyword evidence="4" id="KW-0378">Hydrolase</keyword>
<dbReference type="Pfam" id="PF19291">
    <property type="entry name" value="TREH_N"/>
    <property type="match status" value="1"/>
</dbReference>
<dbReference type="Proteomes" id="UP000314616">
    <property type="component" value="Chromosome"/>
</dbReference>
<dbReference type="InterPro" id="IPR012341">
    <property type="entry name" value="6hp_glycosidase-like_sf"/>
</dbReference>
<dbReference type="RefSeq" id="WP_139929516.1">
    <property type="nucleotide sequence ID" value="NZ_CP040915.1"/>
</dbReference>
<evidence type="ECO:0000313" key="4">
    <source>
        <dbReference type="EMBL" id="QDC25340.1"/>
    </source>
</evidence>
<dbReference type="EMBL" id="CP040915">
    <property type="protein sequence ID" value="QDC25340.1"/>
    <property type="molecule type" value="Genomic_DNA"/>
</dbReference>
<dbReference type="KEGG" id="gyu:FE374_12595"/>
<feature type="region of interest" description="Disordered" evidence="1">
    <location>
        <begin position="616"/>
        <end position="658"/>
    </location>
</feature>
<feature type="domain" description="GH15-like" evidence="2">
    <location>
        <begin position="232"/>
        <end position="599"/>
    </location>
</feature>
<dbReference type="GO" id="GO:0004553">
    <property type="term" value="F:hydrolase activity, hydrolyzing O-glycosyl compounds"/>
    <property type="evidence" value="ECO:0007669"/>
    <property type="project" value="UniProtKB-ARBA"/>
</dbReference>
<dbReference type="InterPro" id="IPR045582">
    <property type="entry name" value="Trehalase-like_N"/>
</dbReference>
<dbReference type="PANTHER" id="PTHR31616">
    <property type="entry name" value="TREHALASE"/>
    <property type="match status" value="1"/>
</dbReference>
<reference evidence="4 5" key="1">
    <citation type="submission" date="2019-05" db="EMBL/GenBank/DDBJ databases">
        <title>Georgenia *** sp. nov., and Georgenia *** sp. nov., isolated from the intestinal contents of plateau pika (Ochotona curzoniae) in the Qinghai-Tibet plateau of China.</title>
        <authorList>
            <person name="Tian Z."/>
        </authorList>
    </citation>
    <scope>NUCLEOTIDE SEQUENCE [LARGE SCALE GENOMIC DNA]</scope>
    <source>
        <strain evidence="4 5">Z443</strain>
    </source>
</reference>
<dbReference type="OrthoDB" id="3902805at2"/>
<dbReference type="Pfam" id="PF00723">
    <property type="entry name" value="Glyco_hydro_15"/>
    <property type="match status" value="1"/>
</dbReference>
<feature type="compositionally biased region" description="Low complexity" evidence="1">
    <location>
        <begin position="629"/>
        <end position="648"/>
    </location>
</feature>
<dbReference type="InterPro" id="IPR008928">
    <property type="entry name" value="6-hairpin_glycosidase_sf"/>
</dbReference>
<accession>A0A5B8C5J5</accession>
<evidence type="ECO:0000259" key="3">
    <source>
        <dbReference type="Pfam" id="PF19291"/>
    </source>
</evidence>
<protein>
    <submittedName>
        <fullName evidence="4">Glycoside hydrolase family 15 protein</fullName>
    </submittedName>
</protein>
<sequence>MSDYPLIADHGLIGDLQTAALVATDGSIDWFCSPRFDSPSVFGALLDHARGGHMRISPTVDVVTSKQLYLPDTAVLVTRFMTEDGVGEVVDFMPTSTSNAPTTRHRLVRMVRCVRGRMTFDLDIAPRFDYGRETHQTTVSDDGAVFRGAHTSMAVHLVREPEDERLAEGTVDSRGDLHARLPLTAGMMRGVVVETGATEARQIRVAAVRELLDETVRFWESWLAQSTYFGRWREMVHRSAITLKLMTYAPTGGLVAAPTAGLPEQIGGERNWDYRYTWVRDASFSVYSLLGLGFREEAAAFAGWLRDRVRDQGADGEGPLQIMYRIDGSSDLSEETLGHWEGYRGSSPVRIGNGAAGQLQLDIYGEAIDSIYFADKHGIQTGHPGWLRLVDVLNWLADNWDQPEEGIWETRGGRQDFTYGRLMCWVAFDRGIRLATSHGRPAPVDRWRHERDAVYNQIMERGWSHERQAFVQHYRTDVLDASLLRMSNVGFVSPTDPMWASTLEAMDGELVTDSLVYRYDPEASPDGLRGSEGTFSLCSFAYVDALARAGHVGKARLIFEKMLTYANHLGLYSEEIALTGEQIGNFPQAFTHLALIDAALRLNSILDQTKPALRAQPLSTVPGQRAPVPASTDADGTAATDPATAAQPAVPPDRASSG</sequence>
<gene>
    <name evidence="4" type="ORF">FE374_12595</name>
</gene>
<evidence type="ECO:0000256" key="1">
    <source>
        <dbReference type="SAM" id="MobiDB-lite"/>
    </source>
</evidence>
<dbReference type="AlphaFoldDB" id="A0A5B8C5J5"/>
<evidence type="ECO:0000259" key="2">
    <source>
        <dbReference type="Pfam" id="PF00723"/>
    </source>
</evidence>
<dbReference type="GO" id="GO:0005975">
    <property type="term" value="P:carbohydrate metabolic process"/>
    <property type="evidence" value="ECO:0007669"/>
    <property type="project" value="InterPro"/>
</dbReference>
<feature type="domain" description="Trehalase-like N-terminal" evidence="3">
    <location>
        <begin position="7"/>
        <end position="155"/>
    </location>
</feature>